<gene>
    <name evidence="2" type="ORF">TSUD_06040</name>
</gene>
<reference evidence="3" key="1">
    <citation type="journal article" date="2017" name="Front. Plant Sci.">
        <title>Climate Clever Clovers: New Paradigm to Reduce the Environmental Footprint of Ruminants by Breeding Low Methanogenic Forages Utilizing Haplotype Variation.</title>
        <authorList>
            <person name="Kaur P."/>
            <person name="Appels R."/>
            <person name="Bayer P.E."/>
            <person name="Keeble-Gagnere G."/>
            <person name="Wang J."/>
            <person name="Hirakawa H."/>
            <person name="Shirasawa K."/>
            <person name="Vercoe P."/>
            <person name="Stefanova K."/>
            <person name="Durmic Z."/>
            <person name="Nichols P."/>
            <person name="Revell C."/>
            <person name="Isobe S.N."/>
            <person name="Edwards D."/>
            <person name="Erskine W."/>
        </authorList>
    </citation>
    <scope>NUCLEOTIDE SEQUENCE [LARGE SCALE GENOMIC DNA]</scope>
    <source>
        <strain evidence="3">cv. Daliak</strain>
    </source>
</reference>
<sequence>MTNSSSSALECDGRNNVWGDRGGRFEKKSGGRQIFFGETEEEQLRRGNKLSSENGWSTADCFILGKLNNMISVPSRH</sequence>
<evidence type="ECO:0000256" key="1">
    <source>
        <dbReference type="SAM" id="MobiDB-lite"/>
    </source>
</evidence>
<protein>
    <submittedName>
        <fullName evidence="2">Uncharacterized protein</fullName>
    </submittedName>
</protein>
<dbReference type="Proteomes" id="UP000242715">
    <property type="component" value="Unassembled WGS sequence"/>
</dbReference>
<evidence type="ECO:0000313" key="2">
    <source>
        <dbReference type="EMBL" id="GAU26933.1"/>
    </source>
</evidence>
<keyword evidence="3" id="KW-1185">Reference proteome</keyword>
<accession>A0A2Z6MA62</accession>
<name>A0A2Z6MA62_TRISU</name>
<organism evidence="2 3">
    <name type="scientific">Trifolium subterraneum</name>
    <name type="common">Subterranean clover</name>
    <dbReference type="NCBI Taxonomy" id="3900"/>
    <lineage>
        <taxon>Eukaryota</taxon>
        <taxon>Viridiplantae</taxon>
        <taxon>Streptophyta</taxon>
        <taxon>Embryophyta</taxon>
        <taxon>Tracheophyta</taxon>
        <taxon>Spermatophyta</taxon>
        <taxon>Magnoliopsida</taxon>
        <taxon>eudicotyledons</taxon>
        <taxon>Gunneridae</taxon>
        <taxon>Pentapetalae</taxon>
        <taxon>rosids</taxon>
        <taxon>fabids</taxon>
        <taxon>Fabales</taxon>
        <taxon>Fabaceae</taxon>
        <taxon>Papilionoideae</taxon>
        <taxon>50 kb inversion clade</taxon>
        <taxon>NPAAA clade</taxon>
        <taxon>Hologalegina</taxon>
        <taxon>IRL clade</taxon>
        <taxon>Trifolieae</taxon>
        <taxon>Trifolium</taxon>
    </lineage>
</organism>
<dbReference type="EMBL" id="DF973344">
    <property type="protein sequence ID" value="GAU26933.1"/>
    <property type="molecule type" value="Genomic_DNA"/>
</dbReference>
<dbReference type="AlphaFoldDB" id="A0A2Z6MA62"/>
<evidence type="ECO:0000313" key="3">
    <source>
        <dbReference type="Proteomes" id="UP000242715"/>
    </source>
</evidence>
<feature type="region of interest" description="Disordered" evidence="1">
    <location>
        <begin position="1"/>
        <end position="32"/>
    </location>
</feature>
<proteinExistence type="predicted"/>